<accession>A0ABQ9FSI3</accession>
<reference evidence="1 2" key="1">
    <citation type="submission" date="2022-12" db="EMBL/GenBank/DDBJ databases">
        <title>Chromosome-level genome of Tegillarca granosa.</title>
        <authorList>
            <person name="Kim J."/>
        </authorList>
    </citation>
    <scope>NUCLEOTIDE SEQUENCE [LARGE SCALE GENOMIC DNA]</scope>
    <source>
        <strain evidence="1">Teg-2019</strain>
        <tissue evidence="1">Adductor muscle</tissue>
    </source>
</reference>
<sequence>MFPFQKWTKKSVRNINLYTIRSIHNDLDKGESNSESQNIGQLSTVGRLKSAIIIRNGYKLPFHTIPTHVELGLDLKSTEFENFSCILSQPIYVALYLTQLIDAECSAYKRHNYDDPTDNNYDTNLLETTRRNLSVRKTKTSIVTSEQIISLCKLYSDSQDILV</sequence>
<organism evidence="1 2">
    <name type="scientific">Tegillarca granosa</name>
    <name type="common">Malaysian cockle</name>
    <name type="synonym">Anadara granosa</name>
    <dbReference type="NCBI Taxonomy" id="220873"/>
    <lineage>
        <taxon>Eukaryota</taxon>
        <taxon>Metazoa</taxon>
        <taxon>Spiralia</taxon>
        <taxon>Lophotrochozoa</taxon>
        <taxon>Mollusca</taxon>
        <taxon>Bivalvia</taxon>
        <taxon>Autobranchia</taxon>
        <taxon>Pteriomorphia</taxon>
        <taxon>Arcoida</taxon>
        <taxon>Arcoidea</taxon>
        <taxon>Arcidae</taxon>
        <taxon>Tegillarca</taxon>
    </lineage>
</organism>
<protein>
    <submittedName>
        <fullName evidence="1">Uncharacterized protein</fullName>
    </submittedName>
</protein>
<comment type="caution">
    <text evidence="1">The sequence shown here is derived from an EMBL/GenBank/DDBJ whole genome shotgun (WGS) entry which is preliminary data.</text>
</comment>
<evidence type="ECO:0000313" key="1">
    <source>
        <dbReference type="EMBL" id="KAJ8320226.1"/>
    </source>
</evidence>
<gene>
    <name evidence="1" type="ORF">KUTeg_001813</name>
</gene>
<dbReference type="EMBL" id="JARBDR010000141">
    <property type="protein sequence ID" value="KAJ8320226.1"/>
    <property type="molecule type" value="Genomic_DNA"/>
</dbReference>
<evidence type="ECO:0000313" key="2">
    <source>
        <dbReference type="Proteomes" id="UP001217089"/>
    </source>
</evidence>
<name>A0ABQ9FSI3_TEGGR</name>
<proteinExistence type="predicted"/>
<dbReference type="Proteomes" id="UP001217089">
    <property type="component" value="Unassembled WGS sequence"/>
</dbReference>
<keyword evidence="2" id="KW-1185">Reference proteome</keyword>